<dbReference type="EMBL" id="JBANFI010000003">
    <property type="protein sequence ID" value="MFK7160440.1"/>
    <property type="molecule type" value="Genomic_DNA"/>
</dbReference>
<keyword evidence="3" id="KW-1185">Reference proteome</keyword>
<evidence type="ECO:0000313" key="2">
    <source>
        <dbReference type="EMBL" id="MFK7160440.1"/>
    </source>
</evidence>
<dbReference type="RefSeq" id="WP_405338156.1">
    <property type="nucleotide sequence ID" value="NZ_JBANFI010000003.1"/>
</dbReference>
<accession>A0ABW8PVX4</accession>
<dbReference type="Gene3D" id="1.10.275.10">
    <property type="entry name" value="Fumarase/aspartase (N-terminal domain)"/>
    <property type="match status" value="1"/>
</dbReference>
<dbReference type="PROSITE" id="PS00488">
    <property type="entry name" value="PAL_HISTIDASE"/>
    <property type="match status" value="1"/>
</dbReference>
<dbReference type="InterPro" id="IPR008948">
    <property type="entry name" value="L-Aspartase-like"/>
</dbReference>
<feature type="region of interest" description="Disordered" evidence="1">
    <location>
        <begin position="271"/>
        <end position="293"/>
    </location>
</feature>
<name>A0ABW8PVX4_9GAMM</name>
<dbReference type="InterPro" id="IPR024083">
    <property type="entry name" value="Fumarase/histidase_N"/>
</dbReference>
<protein>
    <submittedName>
        <fullName evidence="2">Aromatic amino acid ammonia-lyase</fullName>
    </submittedName>
</protein>
<dbReference type="InterPro" id="IPR022313">
    <property type="entry name" value="Phe/His_NH3-lyase_AS"/>
</dbReference>
<sequence>MKNANSCITLAVDQPLTPLALEQIAFGAAMQLSTGHWQAIARCRDFLQQLIQQKRRIYGVTTGYGPLANTYVDPEASAALQQGLVFHLSSGTGPLLSPIQTRAIMAARVATLARGHSAIRPEALKLVLDCLAHQLIPQVPAIGTVGASGDLTPLAHITLALMGQGQVWLKEQVMPAQEALAACGLTPLHPEGKDALALVNGTAAMTGIAALNACQAERLLELSLVLTGAYGEVLNGHLEALQPGLAILRPHAGQLWAQQQLLKICSDSQRLQPVTQPPPRLPEDLPSGRARHQQPLPQDAYTFRCAPQHLGAVKASVDFHQECVATELWSVTDNPLFLPETGEVLHGGNFFGQQIAFAADALNNALITLAVHSERRLARLTDVTLNQGLPPFLRGNQNGLHSGMMGAQVTATALVAEMRTQAHPASIQSIPTNANNQDVVTLGTLVARRCATSLERLSEVLAIESFALAQAIELRGGPEAGFSRSAQALHRRVRAISAPLEDDRPLAPDIQRLSQHWLLPDHGFV</sequence>
<comment type="caution">
    <text evidence="2">The sequence shown here is derived from an EMBL/GenBank/DDBJ whole genome shotgun (WGS) entry which is preliminary data.</text>
</comment>
<dbReference type="CDD" id="cd00332">
    <property type="entry name" value="PAL-HAL"/>
    <property type="match status" value="1"/>
</dbReference>
<dbReference type="PANTHER" id="PTHR10362">
    <property type="entry name" value="HISTIDINE AMMONIA-LYASE"/>
    <property type="match status" value="1"/>
</dbReference>
<dbReference type="SUPFAM" id="SSF48557">
    <property type="entry name" value="L-aspartase-like"/>
    <property type="match status" value="1"/>
</dbReference>
<dbReference type="Gene3D" id="1.20.200.10">
    <property type="entry name" value="Fumarase/aspartase (Central domain)"/>
    <property type="match status" value="1"/>
</dbReference>
<evidence type="ECO:0000256" key="1">
    <source>
        <dbReference type="SAM" id="MobiDB-lite"/>
    </source>
</evidence>
<organism evidence="2 3">
    <name type="scientific">Marinospirillum alkalitolerans</name>
    <dbReference type="NCBI Taxonomy" id="3123374"/>
    <lineage>
        <taxon>Bacteria</taxon>
        <taxon>Pseudomonadati</taxon>
        <taxon>Pseudomonadota</taxon>
        <taxon>Gammaproteobacteria</taxon>
        <taxon>Oceanospirillales</taxon>
        <taxon>Oceanospirillaceae</taxon>
        <taxon>Marinospirillum</taxon>
    </lineage>
</organism>
<dbReference type="Proteomes" id="UP001621714">
    <property type="component" value="Unassembled WGS sequence"/>
</dbReference>
<gene>
    <name evidence="2" type="ORF">V6U78_05255</name>
</gene>
<reference evidence="2 3" key="1">
    <citation type="submission" date="2024-02" db="EMBL/GenBank/DDBJ databases">
        <title>Marinospirillum sp. MEB 164 isolated from Lonar lake sediment.</title>
        <authorList>
            <person name="Joshi A."/>
            <person name="Thite S."/>
        </authorList>
    </citation>
    <scope>NUCLEOTIDE SEQUENCE [LARGE SCALE GENOMIC DNA]</scope>
    <source>
        <strain evidence="2 3">MEB164</strain>
    </source>
</reference>
<dbReference type="InterPro" id="IPR001106">
    <property type="entry name" value="Aromatic_Lyase"/>
</dbReference>
<dbReference type="Pfam" id="PF00221">
    <property type="entry name" value="Lyase_aromatic"/>
    <property type="match status" value="1"/>
</dbReference>
<proteinExistence type="predicted"/>
<evidence type="ECO:0000313" key="3">
    <source>
        <dbReference type="Proteomes" id="UP001621714"/>
    </source>
</evidence>